<dbReference type="EMBL" id="CAAHDD010000004">
    <property type="protein sequence ID" value="VGM21574.1"/>
    <property type="molecule type" value="Genomic_DNA"/>
</dbReference>
<dbReference type="Proteomes" id="UP000376235">
    <property type="component" value="Unassembled WGS sequence"/>
</dbReference>
<evidence type="ECO:0000256" key="1">
    <source>
        <dbReference type="SAM" id="MobiDB-lite"/>
    </source>
</evidence>
<protein>
    <submittedName>
        <fullName evidence="3">Phage antitermination protein Q</fullName>
    </submittedName>
</protein>
<evidence type="ECO:0000313" key="2">
    <source>
        <dbReference type="EMBL" id="VGK89445.1"/>
    </source>
</evidence>
<feature type="region of interest" description="Disordered" evidence="1">
    <location>
        <begin position="49"/>
        <end position="72"/>
    </location>
</feature>
<reference evidence="3 4" key="1">
    <citation type="submission" date="2019-03" db="EMBL/GenBank/DDBJ databases">
        <authorList>
            <consortium name="Pathogen Informatics"/>
        </authorList>
    </citation>
    <scope>NUCLEOTIDE SEQUENCE</scope>
    <source>
        <strain evidence="3">5012STDY7626358</strain>
        <strain evidence="2 4">5012STDY7626430</strain>
    </source>
</reference>
<gene>
    <name evidence="3" type="ORF">SAMEA4873559_02111</name>
    <name evidence="2" type="ORF">SAMEA4873632_02594</name>
</gene>
<organism evidence="3">
    <name type="scientific">Klebsiella pneumoniae</name>
    <dbReference type="NCBI Taxonomy" id="573"/>
    <lineage>
        <taxon>Bacteria</taxon>
        <taxon>Pseudomonadati</taxon>
        <taxon>Pseudomonadota</taxon>
        <taxon>Gammaproteobacteria</taxon>
        <taxon>Enterobacterales</taxon>
        <taxon>Enterobacteriaceae</taxon>
        <taxon>Klebsiella/Raoultella group</taxon>
        <taxon>Klebsiella</taxon>
        <taxon>Klebsiella pneumoniae complex</taxon>
    </lineage>
</organism>
<sequence>MINTQYLQYVRQQLIVATADLSGATKGQLVAFAENAQFTATARSRGRKKVADPVTGRMVNPSSPPIPGQQSRAKGSSIALVLPVEYSTASWRRALLSLEEHQKAWLLWNYSDNIRFEYQVAITQWAWEEFRDQLGAKKVAGKTMERLKKLIWLAAQDVKAELAGKYGYQHQDLAALCGVKPDNWCHNYADYWRAMCANFKRLDSDSLLCAVRTRSQQKATFSQQGLAKVN</sequence>
<dbReference type="EMBL" id="CAAHCC010000004">
    <property type="protein sequence ID" value="VGK89445.1"/>
    <property type="molecule type" value="Genomic_DNA"/>
</dbReference>
<dbReference type="PIRSF" id="PIRSF004417">
    <property type="entry name" value="Anti_term_Q"/>
    <property type="match status" value="1"/>
</dbReference>
<evidence type="ECO:0000313" key="3">
    <source>
        <dbReference type="EMBL" id="VGM21574.1"/>
    </source>
</evidence>
<proteinExistence type="predicted"/>
<evidence type="ECO:0000313" key="4">
    <source>
        <dbReference type="Proteomes" id="UP000376235"/>
    </source>
</evidence>
<dbReference type="Pfam" id="PF06323">
    <property type="entry name" value="Phage_antiter_Q"/>
    <property type="match status" value="1"/>
</dbReference>
<accession>A0A486T5X3</accession>
<name>A0A486T5X3_KLEPN</name>
<dbReference type="InterPro" id="IPR010455">
    <property type="entry name" value="Phage_82_GpQ"/>
</dbReference>
<dbReference type="AlphaFoldDB" id="A0A486T5X3"/>